<protein>
    <submittedName>
        <fullName evidence="2">Uncharacterized protein</fullName>
    </submittedName>
</protein>
<keyword evidence="1" id="KW-0472">Membrane</keyword>
<proteinExistence type="predicted"/>
<dbReference type="EMBL" id="LUEZ02000138">
    <property type="protein sequence ID" value="RDB15836.1"/>
    <property type="molecule type" value="Genomic_DNA"/>
</dbReference>
<feature type="transmembrane region" description="Helical" evidence="1">
    <location>
        <begin position="284"/>
        <end position="311"/>
    </location>
</feature>
<keyword evidence="1" id="KW-1133">Transmembrane helix</keyword>
<sequence length="427" mass="46920">MPFASLVLKAKDGLKRPSFIRKLCPSVTELEGTGAGRSSSDTHNSHVACQFVPDNTIASSGGFQNAYFTVFLISHSVVGCAGQLPHPERSNDSLEDPSPTHQVTSLRQRFLSALQALFRFPFDPLRIHNPCILLLRCLSFPILLHLPSYYASQASTVLHYAEQAQGDYDTWSSVLASGDVTHAAIPVWNATSPIQSIPPCRPSASRRTSTLLPFYSSESEIREPPRSQPSAMPASVDQLQRAWTLFVDSRIVDWTILTTIACTLIGASPTILQIPGASDSDITFSMIFLALFRAIAATLYGSILIFSFRNAQRKSVHFAMSWYQRTKKSQHTAFCAAWIVLALPAISLCWATIFYVFAIISFVWHDELGTDISSASNTLQLSLISIAPTVLRCVITVASMLDMACIAWILLTLRVYGSGQDRGLENP</sequence>
<evidence type="ECO:0000313" key="3">
    <source>
        <dbReference type="Proteomes" id="UP000076154"/>
    </source>
</evidence>
<organism evidence="2 3">
    <name type="scientific">Hypsizygus marmoreus</name>
    <name type="common">White beech mushroom</name>
    <name type="synonym">Agaricus marmoreus</name>
    <dbReference type="NCBI Taxonomy" id="39966"/>
    <lineage>
        <taxon>Eukaryota</taxon>
        <taxon>Fungi</taxon>
        <taxon>Dikarya</taxon>
        <taxon>Basidiomycota</taxon>
        <taxon>Agaricomycotina</taxon>
        <taxon>Agaricomycetes</taxon>
        <taxon>Agaricomycetidae</taxon>
        <taxon>Agaricales</taxon>
        <taxon>Tricholomatineae</taxon>
        <taxon>Lyophyllaceae</taxon>
        <taxon>Hypsizygus</taxon>
    </lineage>
</organism>
<keyword evidence="1" id="KW-0812">Transmembrane</keyword>
<dbReference type="OrthoDB" id="3037750at2759"/>
<comment type="caution">
    <text evidence="2">The sequence shown here is derived from an EMBL/GenBank/DDBJ whole genome shotgun (WGS) entry which is preliminary data.</text>
</comment>
<dbReference type="AlphaFoldDB" id="A0A369JAF2"/>
<keyword evidence="3" id="KW-1185">Reference proteome</keyword>
<evidence type="ECO:0000313" key="2">
    <source>
        <dbReference type="EMBL" id="RDB15836.1"/>
    </source>
</evidence>
<gene>
    <name evidence="2" type="ORF">Hypma_003730</name>
</gene>
<dbReference type="InParanoid" id="A0A369JAF2"/>
<name>A0A369JAF2_HYPMA</name>
<feature type="transmembrane region" description="Helical" evidence="1">
    <location>
        <begin position="251"/>
        <end position="272"/>
    </location>
</feature>
<feature type="transmembrane region" description="Helical" evidence="1">
    <location>
        <begin position="384"/>
        <end position="411"/>
    </location>
</feature>
<evidence type="ECO:0000256" key="1">
    <source>
        <dbReference type="SAM" id="Phobius"/>
    </source>
</evidence>
<reference evidence="2" key="1">
    <citation type="submission" date="2018-04" db="EMBL/GenBank/DDBJ databases">
        <title>Whole genome sequencing of Hypsizygus marmoreus.</title>
        <authorList>
            <person name="Choi I.-G."/>
            <person name="Min B."/>
            <person name="Kim J.-G."/>
            <person name="Kim S."/>
            <person name="Oh Y.-L."/>
            <person name="Kong W.-S."/>
            <person name="Park H."/>
            <person name="Jeong J."/>
            <person name="Song E.-S."/>
        </authorList>
    </citation>
    <scope>NUCLEOTIDE SEQUENCE [LARGE SCALE GENOMIC DNA]</scope>
    <source>
        <strain evidence="2">51987-8</strain>
    </source>
</reference>
<dbReference type="Proteomes" id="UP000076154">
    <property type="component" value="Unassembled WGS sequence"/>
</dbReference>
<feature type="transmembrane region" description="Helical" evidence="1">
    <location>
        <begin position="332"/>
        <end position="364"/>
    </location>
</feature>
<accession>A0A369JAF2</accession>